<organism evidence="2 3">
    <name type="scientific">Ceratodon purpureus</name>
    <name type="common">Fire moss</name>
    <name type="synonym">Dicranum purpureum</name>
    <dbReference type="NCBI Taxonomy" id="3225"/>
    <lineage>
        <taxon>Eukaryota</taxon>
        <taxon>Viridiplantae</taxon>
        <taxon>Streptophyta</taxon>
        <taxon>Embryophyta</taxon>
        <taxon>Bryophyta</taxon>
        <taxon>Bryophytina</taxon>
        <taxon>Bryopsida</taxon>
        <taxon>Dicranidae</taxon>
        <taxon>Pseudoditrichales</taxon>
        <taxon>Ditrichaceae</taxon>
        <taxon>Ceratodon</taxon>
    </lineage>
</organism>
<proteinExistence type="predicted"/>
<reference evidence="2" key="1">
    <citation type="submission" date="2020-06" db="EMBL/GenBank/DDBJ databases">
        <title>WGS assembly of Ceratodon purpureus strain R40.</title>
        <authorList>
            <person name="Carey S.B."/>
            <person name="Jenkins J."/>
            <person name="Shu S."/>
            <person name="Lovell J.T."/>
            <person name="Sreedasyam A."/>
            <person name="Maumus F."/>
            <person name="Tiley G.P."/>
            <person name="Fernandez-Pozo N."/>
            <person name="Barry K."/>
            <person name="Chen C."/>
            <person name="Wang M."/>
            <person name="Lipzen A."/>
            <person name="Daum C."/>
            <person name="Saski C.A."/>
            <person name="Payton A.C."/>
            <person name="Mcbreen J.C."/>
            <person name="Conrad R.E."/>
            <person name="Kollar L.M."/>
            <person name="Olsson S."/>
            <person name="Huttunen S."/>
            <person name="Landis J.B."/>
            <person name="Wickett N.J."/>
            <person name="Johnson M.G."/>
            <person name="Rensing S.A."/>
            <person name="Grimwood J."/>
            <person name="Schmutz J."/>
            <person name="Mcdaniel S.F."/>
        </authorList>
    </citation>
    <scope>NUCLEOTIDE SEQUENCE</scope>
    <source>
        <strain evidence="2">R40</strain>
    </source>
</reference>
<dbReference type="AlphaFoldDB" id="A0A8T0I9X6"/>
<dbReference type="Proteomes" id="UP000822688">
    <property type="component" value="Chromosome 4"/>
</dbReference>
<evidence type="ECO:0000313" key="3">
    <source>
        <dbReference type="Proteomes" id="UP000822688"/>
    </source>
</evidence>
<comment type="caution">
    <text evidence="2">The sequence shown here is derived from an EMBL/GenBank/DDBJ whole genome shotgun (WGS) entry which is preliminary data.</text>
</comment>
<keyword evidence="1" id="KW-0732">Signal</keyword>
<keyword evidence="3" id="KW-1185">Reference proteome</keyword>
<protein>
    <submittedName>
        <fullName evidence="2">Uncharacterized protein</fullName>
    </submittedName>
</protein>
<feature type="signal peptide" evidence="1">
    <location>
        <begin position="1"/>
        <end position="32"/>
    </location>
</feature>
<feature type="chain" id="PRO_5035914538" evidence="1">
    <location>
        <begin position="33"/>
        <end position="111"/>
    </location>
</feature>
<dbReference type="EMBL" id="CM026424">
    <property type="protein sequence ID" value="KAG0580192.1"/>
    <property type="molecule type" value="Genomic_DNA"/>
</dbReference>
<name>A0A8T0I9X6_CERPU</name>
<gene>
    <name evidence="2" type="ORF">KC19_4G155000</name>
</gene>
<sequence length="111" mass="11987">MACHGRGSVAALSILLLLVLVLVIQVVVPVEARKLDDGDDVLSSQESKRMTLIKDVQAAACASLSLFCEAEKPENCLDCGQYCDDDWECCSGVCSTSLELGSYTYCVPQYD</sequence>
<evidence type="ECO:0000256" key="1">
    <source>
        <dbReference type="SAM" id="SignalP"/>
    </source>
</evidence>
<evidence type="ECO:0000313" key="2">
    <source>
        <dbReference type="EMBL" id="KAG0580192.1"/>
    </source>
</evidence>
<accession>A0A8T0I9X6</accession>